<dbReference type="InterPro" id="IPR019897">
    <property type="entry name" value="RidA_CS"/>
</dbReference>
<sequence>MTGKQVVSTSEAPAAIGPYSQAVKAGDLLFFSGQLALDVASGELVPGGIAEQTEQVMANIGAILKAAGLDYDSVVKTTIYLLDLKDFSVVNEIYGRYFNVDSAPARATIQVAALPKQALVEIEGIARVS</sequence>
<dbReference type="RefSeq" id="WP_072282635.1">
    <property type="nucleotide sequence ID" value="NZ_CP015519.1"/>
</dbReference>
<dbReference type="SUPFAM" id="SSF55298">
    <property type="entry name" value="YjgF-like"/>
    <property type="match status" value="1"/>
</dbReference>
<evidence type="ECO:0000313" key="3">
    <source>
        <dbReference type="Proteomes" id="UP000182517"/>
    </source>
</evidence>
<dbReference type="PANTHER" id="PTHR11803">
    <property type="entry name" value="2-IMINOBUTANOATE/2-IMINOPROPANOATE DEAMINASE RIDA"/>
    <property type="match status" value="1"/>
</dbReference>
<name>A0A1L3GL91_9BACT</name>
<dbReference type="AlphaFoldDB" id="A0A1L3GL91"/>
<dbReference type="STRING" id="1842532.A7E78_01635"/>
<gene>
    <name evidence="2" type="ORF">A7E78_01635</name>
</gene>
<dbReference type="GO" id="GO:0019239">
    <property type="term" value="F:deaminase activity"/>
    <property type="evidence" value="ECO:0007669"/>
    <property type="project" value="TreeGrafter"/>
</dbReference>
<dbReference type="InterPro" id="IPR006056">
    <property type="entry name" value="RidA"/>
</dbReference>
<dbReference type="InterPro" id="IPR006175">
    <property type="entry name" value="YjgF/YER057c/UK114"/>
</dbReference>
<evidence type="ECO:0000256" key="1">
    <source>
        <dbReference type="ARBA" id="ARBA00010552"/>
    </source>
</evidence>
<protein>
    <submittedName>
        <fullName evidence="2">Reactive intermediate/imine deaminase</fullName>
    </submittedName>
</protein>
<evidence type="ECO:0000313" key="2">
    <source>
        <dbReference type="EMBL" id="APG26675.1"/>
    </source>
</evidence>
<organism evidence="2 3">
    <name type="scientific">Syntrophotalea acetylenivorans</name>
    <dbReference type="NCBI Taxonomy" id="1842532"/>
    <lineage>
        <taxon>Bacteria</taxon>
        <taxon>Pseudomonadati</taxon>
        <taxon>Thermodesulfobacteriota</taxon>
        <taxon>Desulfuromonadia</taxon>
        <taxon>Desulfuromonadales</taxon>
        <taxon>Syntrophotaleaceae</taxon>
        <taxon>Syntrophotalea</taxon>
    </lineage>
</organism>
<accession>A0A1L3GL91</accession>
<proteinExistence type="inferred from homology"/>
<comment type="similarity">
    <text evidence="1">Belongs to the RutC family.</text>
</comment>
<dbReference type="EMBL" id="CP015519">
    <property type="protein sequence ID" value="APG26675.1"/>
    <property type="molecule type" value="Genomic_DNA"/>
</dbReference>
<dbReference type="Gene3D" id="3.30.1330.40">
    <property type="entry name" value="RutC-like"/>
    <property type="match status" value="1"/>
</dbReference>
<dbReference type="CDD" id="cd00448">
    <property type="entry name" value="YjgF_YER057c_UK114_family"/>
    <property type="match status" value="1"/>
</dbReference>
<dbReference type="PROSITE" id="PS01094">
    <property type="entry name" value="UPF0076"/>
    <property type="match status" value="1"/>
</dbReference>
<dbReference type="InterPro" id="IPR035959">
    <property type="entry name" value="RutC-like_sf"/>
</dbReference>
<dbReference type="NCBIfam" id="TIGR00004">
    <property type="entry name" value="Rid family detoxifying hydrolase"/>
    <property type="match status" value="1"/>
</dbReference>
<dbReference type="FunFam" id="3.30.1330.40:FF:000001">
    <property type="entry name" value="L-PSP family endoribonuclease"/>
    <property type="match status" value="1"/>
</dbReference>
<dbReference type="Pfam" id="PF01042">
    <property type="entry name" value="Ribonuc_L-PSP"/>
    <property type="match status" value="1"/>
</dbReference>
<dbReference type="PANTHER" id="PTHR11803:SF39">
    <property type="entry name" value="2-IMINOBUTANOATE_2-IMINOPROPANOATE DEAMINASE"/>
    <property type="match status" value="1"/>
</dbReference>
<keyword evidence="3" id="KW-1185">Reference proteome</keyword>
<dbReference type="GO" id="GO:0005829">
    <property type="term" value="C:cytosol"/>
    <property type="evidence" value="ECO:0007669"/>
    <property type="project" value="TreeGrafter"/>
</dbReference>
<dbReference type="OrthoDB" id="9808943at2"/>
<dbReference type="Proteomes" id="UP000182517">
    <property type="component" value="Chromosome"/>
</dbReference>
<dbReference type="KEGG" id="pef:A7E78_01635"/>
<reference evidence="2 3" key="1">
    <citation type="journal article" date="2017" name="Genome Announc.">
        <title>Complete Genome Sequences of Two Acetylene-Fermenting Pelobacter acetylenicus Strains.</title>
        <authorList>
            <person name="Sutton J.M."/>
            <person name="Baesman S.M."/>
            <person name="Fierst J.L."/>
            <person name="Poret-Peterson A.T."/>
            <person name="Oremland R.S."/>
            <person name="Dunlap D.S."/>
            <person name="Akob D.M."/>
        </authorList>
    </citation>
    <scope>NUCLEOTIDE SEQUENCE [LARGE SCALE GENOMIC DNA]</scope>
    <source>
        <strain evidence="2 3">SFB93</strain>
    </source>
</reference>